<feature type="binding site" evidence="4">
    <location>
        <position position="54"/>
    </location>
    <ligand>
        <name>substrate</name>
    </ligand>
</feature>
<dbReference type="OrthoDB" id="9801938at2"/>
<dbReference type="SUPFAM" id="SSF100950">
    <property type="entry name" value="NagB/RpiA/CoA transferase-like"/>
    <property type="match status" value="1"/>
</dbReference>
<evidence type="ECO:0000256" key="4">
    <source>
        <dbReference type="PIRSR" id="PIRSR006806-1"/>
    </source>
</evidence>
<dbReference type="PIRSF" id="PIRSF006806">
    <property type="entry name" value="FTHF_cligase"/>
    <property type="match status" value="1"/>
</dbReference>
<dbReference type="InterPro" id="IPR037171">
    <property type="entry name" value="NagB/RpiA_transferase-like"/>
</dbReference>
<dbReference type="Gene3D" id="3.40.50.10420">
    <property type="entry name" value="NagB/RpiA/CoA transferase-like"/>
    <property type="match status" value="1"/>
</dbReference>
<dbReference type="STRING" id="1499687.BN1080_01901"/>
<feature type="binding site" evidence="4">
    <location>
        <position position="49"/>
    </location>
    <ligand>
        <name>substrate</name>
    </ligand>
</feature>
<feature type="binding site" evidence="4">
    <location>
        <begin position="3"/>
        <end position="7"/>
    </location>
    <ligand>
        <name>ATP</name>
        <dbReference type="ChEBI" id="CHEBI:30616"/>
    </ligand>
</feature>
<evidence type="ECO:0000256" key="3">
    <source>
        <dbReference type="ARBA" id="ARBA00022840"/>
    </source>
</evidence>
<dbReference type="RefSeq" id="WP_052651763.1">
    <property type="nucleotide sequence ID" value="NZ_CCXS01000001.1"/>
</dbReference>
<dbReference type="EC" id="6.3.3.2" evidence="5"/>
<accession>A0A098EKZ1</accession>
<dbReference type="GO" id="GO:0009396">
    <property type="term" value="P:folic acid-containing compound biosynthetic process"/>
    <property type="evidence" value="ECO:0007669"/>
    <property type="project" value="TreeGrafter"/>
</dbReference>
<evidence type="ECO:0000256" key="2">
    <source>
        <dbReference type="ARBA" id="ARBA00022741"/>
    </source>
</evidence>
<dbReference type="NCBIfam" id="TIGR02727">
    <property type="entry name" value="MTHFS_bact"/>
    <property type="match status" value="1"/>
</dbReference>
<keyword evidence="5" id="KW-0479">Metal-binding</keyword>
<proteinExistence type="inferred from homology"/>
<evidence type="ECO:0000313" key="6">
    <source>
        <dbReference type="EMBL" id="CEG22963.1"/>
    </source>
</evidence>
<dbReference type="InterPro" id="IPR024185">
    <property type="entry name" value="FTHF_cligase-like_sf"/>
</dbReference>
<keyword evidence="3 4" id="KW-0067">ATP-binding</keyword>
<dbReference type="GO" id="GO:0005524">
    <property type="term" value="F:ATP binding"/>
    <property type="evidence" value="ECO:0007669"/>
    <property type="project" value="UniProtKB-KW"/>
</dbReference>
<dbReference type="AlphaFoldDB" id="A0A098EKZ1"/>
<dbReference type="EMBL" id="CCXS01000001">
    <property type="protein sequence ID" value="CEG22963.1"/>
    <property type="molecule type" value="Genomic_DNA"/>
</dbReference>
<dbReference type="PANTHER" id="PTHR23407:SF1">
    <property type="entry name" value="5-FORMYLTETRAHYDROFOLATE CYCLO-LIGASE"/>
    <property type="match status" value="1"/>
</dbReference>
<organism evidence="6 7">
    <name type="scientific">Planococcus massiliensis</name>
    <dbReference type="NCBI Taxonomy" id="1499687"/>
    <lineage>
        <taxon>Bacteria</taxon>
        <taxon>Bacillati</taxon>
        <taxon>Bacillota</taxon>
        <taxon>Bacilli</taxon>
        <taxon>Bacillales</taxon>
        <taxon>Caryophanaceae</taxon>
        <taxon>Planococcus</taxon>
    </lineage>
</organism>
<name>A0A098EKZ1_9BACL</name>
<dbReference type="Proteomes" id="UP000043699">
    <property type="component" value="Unassembled WGS sequence"/>
</dbReference>
<keyword evidence="5" id="KW-0460">Magnesium</keyword>
<evidence type="ECO:0000256" key="1">
    <source>
        <dbReference type="ARBA" id="ARBA00010638"/>
    </source>
</evidence>
<dbReference type="PANTHER" id="PTHR23407">
    <property type="entry name" value="ATPASE INHIBITOR/5-FORMYLTETRAHYDROFOLATE CYCLO-LIGASE"/>
    <property type="match status" value="1"/>
</dbReference>
<dbReference type="Pfam" id="PF01812">
    <property type="entry name" value="5-FTHF_cyc-lig"/>
    <property type="match status" value="1"/>
</dbReference>
<dbReference type="GO" id="GO:0046872">
    <property type="term" value="F:metal ion binding"/>
    <property type="evidence" value="ECO:0007669"/>
    <property type="project" value="UniProtKB-KW"/>
</dbReference>
<protein>
    <recommendedName>
        <fullName evidence="5">5-formyltetrahydrofolate cyclo-ligase</fullName>
        <ecNumber evidence="5">6.3.3.2</ecNumber>
    </recommendedName>
</protein>
<keyword evidence="2 4" id="KW-0547">Nucleotide-binding</keyword>
<keyword evidence="6" id="KW-0436">Ligase</keyword>
<reference evidence="6 7" key="1">
    <citation type="submission" date="2014-09" db="EMBL/GenBank/DDBJ databases">
        <authorList>
            <person name="Urmite Genomes Urmite Genomes"/>
        </authorList>
    </citation>
    <scope>NUCLEOTIDE SEQUENCE [LARGE SCALE GENOMIC DNA]</scope>
    <source>
        <strain evidence="6 7">ES2</strain>
    </source>
</reference>
<comment type="similarity">
    <text evidence="1 5">Belongs to the 5-formyltetrahydrofolate cyclo-ligase family.</text>
</comment>
<dbReference type="GO" id="GO:0030272">
    <property type="term" value="F:5-formyltetrahydrofolate cyclo-ligase activity"/>
    <property type="evidence" value="ECO:0007669"/>
    <property type="project" value="UniProtKB-EC"/>
</dbReference>
<comment type="catalytic activity">
    <reaction evidence="5">
        <text>(6S)-5-formyl-5,6,7,8-tetrahydrofolate + ATP = (6R)-5,10-methenyltetrahydrofolate + ADP + phosphate</text>
        <dbReference type="Rhea" id="RHEA:10488"/>
        <dbReference type="ChEBI" id="CHEBI:30616"/>
        <dbReference type="ChEBI" id="CHEBI:43474"/>
        <dbReference type="ChEBI" id="CHEBI:57455"/>
        <dbReference type="ChEBI" id="CHEBI:57457"/>
        <dbReference type="ChEBI" id="CHEBI:456216"/>
        <dbReference type="EC" id="6.3.3.2"/>
    </reaction>
</comment>
<comment type="cofactor">
    <cofactor evidence="5">
        <name>Mg(2+)</name>
        <dbReference type="ChEBI" id="CHEBI:18420"/>
    </cofactor>
</comment>
<evidence type="ECO:0000313" key="7">
    <source>
        <dbReference type="Proteomes" id="UP000043699"/>
    </source>
</evidence>
<feature type="binding site" evidence="4">
    <location>
        <begin position="133"/>
        <end position="141"/>
    </location>
    <ligand>
        <name>ATP</name>
        <dbReference type="ChEBI" id="CHEBI:30616"/>
    </ligand>
</feature>
<gene>
    <name evidence="6" type="ORF">BN1080_01901</name>
</gene>
<dbReference type="GO" id="GO:0035999">
    <property type="term" value="P:tetrahydrofolate interconversion"/>
    <property type="evidence" value="ECO:0007669"/>
    <property type="project" value="TreeGrafter"/>
</dbReference>
<dbReference type="InterPro" id="IPR002698">
    <property type="entry name" value="FTHF_cligase"/>
</dbReference>
<keyword evidence="7" id="KW-1185">Reference proteome</keyword>
<sequence>MDKSTSRKRILAQLKEMPEKVHRERSGKIIRRLVEDPLFAGASTIGATISAFPEVDTSLLIDYCWSVGKRVAVPRCIPSSRGMDFYLLTDYDELENVYMKLREPRIDPSRYVSPEEIELMLVPGVVYSKSGYRIGFGGGYYDRYLSAYSGKTVSLAFDMQLAESVPVETHDIPVQHIITENEWIDTMGWRK</sequence>
<evidence type="ECO:0000256" key="5">
    <source>
        <dbReference type="RuleBase" id="RU361279"/>
    </source>
</evidence>